<evidence type="ECO:0008006" key="3">
    <source>
        <dbReference type="Google" id="ProtNLM"/>
    </source>
</evidence>
<evidence type="ECO:0000313" key="1">
    <source>
        <dbReference type="EMBL" id="MFH0249289.1"/>
    </source>
</evidence>
<organism evidence="1 2">
    <name type="scientific">Streptomyces chitinivorans</name>
    <dbReference type="NCBI Taxonomy" id="1257027"/>
    <lineage>
        <taxon>Bacteria</taxon>
        <taxon>Bacillati</taxon>
        <taxon>Actinomycetota</taxon>
        <taxon>Actinomycetes</taxon>
        <taxon>Kitasatosporales</taxon>
        <taxon>Streptomycetaceae</taxon>
        <taxon>Streptomyces</taxon>
    </lineage>
</organism>
<protein>
    <recommendedName>
        <fullName evidence="3">Lipoprotein</fullName>
    </recommendedName>
</protein>
<accession>A0ABW7HUM9</accession>
<name>A0ABW7HUM9_9ACTN</name>
<sequence>MDKGGGRPRVTQVLLSIFATIAISLLSGCSMGAEGKGGKWELDYEPHVISVEDARSQARGVSSRIFDMMGVDAKATQPGPGISTCSADPNKERMYVVRHPWAIYGVSNSVLKEAMDNLRNSLPGDGWTIVKDGREESKDRQPVIHAENDELQYTLIASWAQGREKPQISVTLTSACIKTPEGENPRGEY</sequence>
<comment type="caution">
    <text evidence="1">The sequence shown here is derived from an EMBL/GenBank/DDBJ whole genome shotgun (WGS) entry which is preliminary data.</text>
</comment>
<dbReference type="PROSITE" id="PS51257">
    <property type="entry name" value="PROKAR_LIPOPROTEIN"/>
    <property type="match status" value="1"/>
</dbReference>
<evidence type="ECO:0000313" key="2">
    <source>
        <dbReference type="Proteomes" id="UP001607069"/>
    </source>
</evidence>
<keyword evidence="2" id="KW-1185">Reference proteome</keyword>
<reference evidence="1 2" key="1">
    <citation type="submission" date="2024-10" db="EMBL/GenBank/DDBJ databases">
        <authorList>
            <person name="Cho J.-C."/>
        </authorList>
    </citation>
    <scope>NUCLEOTIDE SEQUENCE [LARGE SCALE GENOMIC DNA]</scope>
    <source>
        <strain evidence="1 2">KCTC29696</strain>
    </source>
</reference>
<dbReference type="Proteomes" id="UP001607069">
    <property type="component" value="Unassembled WGS sequence"/>
</dbReference>
<gene>
    <name evidence="1" type="ORF">ACG5V6_13815</name>
</gene>
<proteinExistence type="predicted"/>
<dbReference type="EMBL" id="JBIHMK010000045">
    <property type="protein sequence ID" value="MFH0249289.1"/>
    <property type="molecule type" value="Genomic_DNA"/>
</dbReference>